<sequence>MKTFGILVLVSLMIFLGEVPGGTLEQKLGRREICPTDRCICLRRPADKCTDDSSCKGGKICCFSCCTMRCVNPKREKPGKCPRVPPMPCLKFQPDECKVDAQCPRAQKCCERLCNRACVNPIYRYSNFSMST</sequence>
<evidence type="ECO:0000313" key="4">
    <source>
        <dbReference type="EMBL" id="KAJ7331975.1"/>
    </source>
</evidence>
<dbReference type="PANTHER" id="PTHR46751:SF1">
    <property type="entry name" value="WAP FOUR-DISULFIDE CORE DOMAIN PROTEIN 6A"/>
    <property type="match status" value="1"/>
</dbReference>
<feature type="signal peptide" evidence="2">
    <location>
        <begin position="1"/>
        <end position="21"/>
    </location>
</feature>
<dbReference type="EMBL" id="JAPFRF010000005">
    <property type="protein sequence ID" value="KAJ7331975.1"/>
    <property type="molecule type" value="Genomic_DNA"/>
</dbReference>
<feature type="domain" description="WAP" evidence="3">
    <location>
        <begin position="74"/>
        <end position="122"/>
    </location>
</feature>
<dbReference type="Gene3D" id="4.10.75.10">
    <property type="entry name" value="Elafin-like"/>
    <property type="match status" value="2"/>
</dbReference>
<keyword evidence="5" id="KW-1185">Reference proteome</keyword>
<protein>
    <recommendedName>
        <fullName evidence="3">WAP domain-containing protein</fullName>
    </recommendedName>
</protein>
<proteinExistence type="predicted"/>
<accession>A0A9Q0XY25</accession>
<comment type="caution">
    <text evidence="4">The sequence shown here is derived from an EMBL/GenBank/DDBJ whole genome shotgun (WGS) entry which is preliminary data.</text>
</comment>
<keyword evidence="1" id="KW-1015">Disulfide bond</keyword>
<keyword evidence="2" id="KW-0732">Signal</keyword>
<feature type="chain" id="PRO_5040246491" description="WAP domain-containing protein" evidence="2">
    <location>
        <begin position="22"/>
        <end position="132"/>
    </location>
</feature>
<evidence type="ECO:0000313" key="5">
    <source>
        <dbReference type="Proteomes" id="UP001142489"/>
    </source>
</evidence>
<dbReference type="AlphaFoldDB" id="A0A9Q0XY25"/>
<evidence type="ECO:0000256" key="1">
    <source>
        <dbReference type="ARBA" id="ARBA00023157"/>
    </source>
</evidence>
<dbReference type="PROSITE" id="PS51390">
    <property type="entry name" value="WAP"/>
    <property type="match status" value="1"/>
</dbReference>
<dbReference type="GO" id="GO:0030414">
    <property type="term" value="F:peptidase inhibitor activity"/>
    <property type="evidence" value="ECO:0007669"/>
    <property type="project" value="InterPro"/>
</dbReference>
<evidence type="ECO:0000259" key="3">
    <source>
        <dbReference type="PROSITE" id="PS51390"/>
    </source>
</evidence>
<dbReference type="PANTHER" id="PTHR46751">
    <property type="entry name" value="EPPIN"/>
    <property type="match status" value="1"/>
</dbReference>
<organism evidence="4 5">
    <name type="scientific">Phrynocephalus forsythii</name>
    <dbReference type="NCBI Taxonomy" id="171643"/>
    <lineage>
        <taxon>Eukaryota</taxon>
        <taxon>Metazoa</taxon>
        <taxon>Chordata</taxon>
        <taxon>Craniata</taxon>
        <taxon>Vertebrata</taxon>
        <taxon>Euteleostomi</taxon>
        <taxon>Lepidosauria</taxon>
        <taxon>Squamata</taxon>
        <taxon>Bifurcata</taxon>
        <taxon>Unidentata</taxon>
        <taxon>Episquamata</taxon>
        <taxon>Toxicofera</taxon>
        <taxon>Iguania</taxon>
        <taxon>Acrodonta</taxon>
        <taxon>Agamidae</taxon>
        <taxon>Agaminae</taxon>
        <taxon>Phrynocephalus</taxon>
    </lineage>
</organism>
<dbReference type="InterPro" id="IPR051388">
    <property type="entry name" value="Serpin_venom_toxin"/>
</dbReference>
<dbReference type="SUPFAM" id="SSF57256">
    <property type="entry name" value="Elafin-like"/>
    <property type="match status" value="2"/>
</dbReference>
<dbReference type="GO" id="GO:0005615">
    <property type="term" value="C:extracellular space"/>
    <property type="evidence" value="ECO:0007669"/>
    <property type="project" value="TreeGrafter"/>
</dbReference>
<dbReference type="SMART" id="SM00217">
    <property type="entry name" value="WAP"/>
    <property type="match status" value="2"/>
</dbReference>
<dbReference type="InterPro" id="IPR008197">
    <property type="entry name" value="WAP_dom"/>
</dbReference>
<evidence type="ECO:0000256" key="2">
    <source>
        <dbReference type="SAM" id="SignalP"/>
    </source>
</evidence>
<dbReference type="PRINTS" id="PR00003">
    <property type="entry name" value="4DISULPHCORE"/>
</dbReference>
<name>A0A9Q0XY25_9SAUR</name>
<dbReference type="InterPro" id="IPR036645">
    <property type="entry name" value="Elafin-like_sf"/>
</dbReference>
<reference evidence="4" key="1">
    <citation type="journal article" date="2023" name="DNA Res.">
        <title>Chromosome-level genome assembly of Phrynocephalus forsythii using third-generation DNA sequencing and Hi-C analysis.</title>
        <authorList>
            <person name="Qi Y."/>
            <person name="Zhao W."/>
            <person name="Zhao Y."/>
            <person name="Niu C."/>
            <person name="Cao S."/>
            <person name="Zhang Y."/>
        </authorList>
    </citation>
    <scope>NUCLEOTIDE SEQUENCE</scope>
    <source>
        <tissue evidence="4">Muscle</tissue>
    </source>
</reference>
<dbReference type="Proteomes" id="UP001142489">
    <property type="component" value="Unassembled WGS sequence"/>
</dbReference>
<gene>
    <name evidence="4" type="ORF">JRQ81_014155</name>
</gene>
<dbReference type="Pfam" id="PF00095">
    <property type="entry name" value="WAP"/>
    <property type="match status" value="2"/>
</dbReference>
<dbReference type="OrthoDB" id="8991265at2759"/>